<dbReference type="AlphaFoldDB" id="A0A9W7CQS0"/>
<accession>A0A9W7CQS0</accession>
<dbReference type="GO" id="GO:0006006">
    <property type="term" value="P:glucose metabolic process"/>
    <property type="evidence" value="ECO:0007669"/>
    <property type="project" value="InterPro"/>
</dbReference>
<name>A0A9W7CQS0_9STRA</name>
<evidence type="ECO:0000313" key="2">
    <source>
        <dbReference type="EMBL" id="GMF37652.1"/>
    </source>
</evidence>
<dbReference type="SUPFAM" id="SSF55347">
    <property type="entry name" value="Glyceraldehyde-3-phosphate dehydrogenase-like, C-terminal domain"/>
    <property type="match status" value="1"/>
</dbReference>
<dbReference type="GO" id="GO:0004345">
    <property type="term" value="F:glucose-6-phosphate dehydrogenase activity"/>
    <property type="evidence" value="ECO:0007669"/>
    <property type="project" value="InterPro"/>
</dbReference>
<organism evidence="2 3">
    <name type="scientific">Phytophthora fragariaefolia</name>
    <dbReference type="NCBI Taxonomy" id="1490495"/>
    <lineage>
        <taxon>Eukaryota</taxon>
        <taxon>Sar</taxon>
        <taxon>Stramenopiles</taxon>
        <taxon>Oomycota</taxon>
        <taxon>Peronosporomycetes</taxon>
        <taxon>Peronosporales</taxon>
        <taxon>Peronosporaceae</taxon>
        <taxon>Phytophthora</taxon>
    </lineage>
</organism>
<protein>
    <submittedName>
        <fullName evidence="2">Unnamed protein product</fullName>
    </submittedName>
</protein>
<feature type="domain" description="Glucose-6-phosphate dehydrogenase C-terminal" evidence="1">
    <location>
        <begin position="9"/>
        <end position="191"/>
    </location>
</feature>
<comment type="caution">
    <text evidence="2">The sequence shown here is derived from an EMBL/GenBank/DDBJ whole genome shotgun (WGS) entry which is preliminary data.</text>
</comment>
<gene>
    <name evidence="2" type="ORF">Pfra01_001060500</name>
</gene>
<keyword evidence="3" id="KW-1185">Reference proteome</keyword>
<dbReference type="Pfam" id="PF02781">
    <property type="entry name" value="G6PD_C"/>
    <property type="match status" value="1"/>
</dbReference>
<dbReference type="Gene3D" id="3.30.360.10">
    <property type="entry name" value="Dihydrodipicolinate Reductase, domain 2"/>
    <property type="match status" value="1"/>
</dbReference>
<evidence type="ECO:0000313" key="3">
    <source>
        <dbReference type="Proteomes" id="UP001165121"/>
    </source>
</evidence>
<dbReference type="Proteomes" id="UP001165121">
    <property type="component" value="Unassembled WGS sequence"/>
</dbReference>
<evidence type="ECO:0000259" key="1">
    <source>
        <dbReference type="Pfam" id="PF02781"/>
    </source>
</evidence>
<dbReference type="OrthoDB" id="60984at2759"/>
<reference evidence="2" key="1">
    <citation type="submission" date="2023-04" db="EMBL/GenBank/DDBJ databases">
        <title>Phytophthora fragariaefolia NBRC 109709.</title>
        <authorList>
            <person name="Ichikawa N."/>
            <person name="Sato H."/>
            <person name="Tonouchi N."/>
        </authorList>
    </citation>
    <scope>NUCLEOTIDE SEQUENCE</scope>
    <source>
        <strain evidence="2">NBRC 109709</strain>
    </source>
</reference>
<dbReference type="GO" id="GO:0050661">
    <property type="term" value="F:NADP binding"/>
    <property type="evidence" value="ECO:0007669"/>
    <property type="project" value="InterPro"/>
</dbReference>
<dbReference type="InterPro" id="IPR022675">
    <property type="entry name" value="G6P_DH_C"/>
</dbReference>
<sequence length="227" mass="25287">MGRQLEESDHFTPTAAMIQLTSSLDEWRNTTFCLAAAKATDTRLLIVTVVFTQRNFSTKPTEPCKFSVVIQRTLNANTRHSHRIEWSCNVSDALGDLHVPEGWEYLANVDHSVIVPKKAHTWTAQGVTEVSAWELGDELSAYDVLLREVALGESGHFADLNEIEAAWALWTPIVEAAEAYADLSGIEEGIKTAKLQYATYPSGSSPWKHVQSSDRLVEYAVPVREEL</sequence>
<dbReference type="EMBL" id="BSXT01001032">
    <property type="protein sequence ID" value="GMF37652.1"/>
    <property type="molecule type" value="Genomic_DNA"/>
</dbReference>
<proteinExistence type="predicted"/>